<gene>
    <name evidence="1" type="primary">WBGene00282469</name>
</gene>
<proteinExistence type="predicted"/>
<dbReference type="EnsemblMetazoa" id="PPA44100.1">
    <property type="protein sequence ID" value="PPA44100.1"/>
    <property type="gene ID" value="WBGene00282469"/>
</dbReference>
<name>A0A2A6CY28_PRIPA</name>
<accession>A0A2A6CY28</accession>
<accession>A0A8R1V4H0</accession>
<evidence type="ECO:0000313" key="1">
    <source>
        <dbReference type="EnsemblMetazoa" id="PPA44100.1"/>
    </source>
</evidence>
<evidence type="ECO:0000313" key="2">
    <source>
        <dbReference type="Proteomes" id="UP000005239"/>
    </source>
</evidence>
<reference evidence="2" key="1">
    <citation type="journal article" date="2008" name="Nat. Genet.">
        <title>The Pristionchus pacificus genome provides a unique perspective on nematode lifestyle and parasitism.</title>
        <authorList>
            <person name="Dieterich C."/>
            <person name="Clifton S.W."/>
            <person name="Schuster L.N."/>
            <person name="Chinwalla A."/>
            <person name="Delehaunty K."/>
            <person name="Dinkelacker I."/>
            <person name="Fulton L."/>
            <person name="Fulton R."/>
            <person name="Godfrey J."/>
            <person name="Minx P."/>
            <person name="Mitreva M."/>
            <person name="Roeseler W."/>
            <person name="Tian H."/>
            <person name="Witte H."/>
            <person name="Yang S.P."/>
            <person name="Wilson R.K."/>
            <person name="Sommer R.J."/>
        </authorList>
    </citation>
    <scope>NUCLEOTIDE SEQUENCE [LARGE SCALE GENOMIC DNA]</scope>
    <source>
        <strain evidence="2">PS312</strain>
    </source>
</reference>
<dbReference type="Proteomes" id="UP000005239">
    <property type="component" value="Unassembled WGS sequence"/>
</dbReference>
<organism evidence="1 2">
    <name type="scientific">Pristionchus pacificus</name>
    <name type="common">Parasitic nematode worm</name>
    <dbReference type="NCBI Taxonomy" id="54126"/>
    <lineage>
        <taxon>Eukaryota</taxon>
        <taxon>Metazoa</taxon>
        <taxon>Ecdysozoa</taxon>
        <taxon>Nematoda</taxon>
        <taxon>Chromadorea</taxon>
        <taxon>Rhabditida</taxon>
        <taxon>Rhabditina</taxon>
        <taxon>Diplogasteromorpha</taxon>
        <taxon>Diplogasteroidea</taxon>
        <taxon>Neodiplogasteridae</taxon>
        <taxon>Pristionchus</taxon>
    </lineage>
</organism>
<protein>
    <submittedName>
        <fullName evidence="1">Uncharacterized protein</fullName>
    </submittedName>
</protein>
<sequence>MKCARNYKREEEEEMGNFPEISIVKTGQMRGKAVRSVWLGMRTKTGKSDVTGMIEDGNIDVTR</sequence>
<dbReference type="AlphaFoldDB" id="A0A2A6CY28"/>
<reference evidence="1" key="2">
    <citation type="submission" date="2022-06" db="UniProtKB">
        <authorList>
            <consortium name="EnsemblMetazoa"/>
        </authorList>
    </citation>
    <scope>IDENTIFICATION</scope>
    <source>
        <strain evidence="1">PS312</strain>
    </source>
</reference>
<keyword evidence="2" id="KW-1185">Reference proteome</keyword>